<dbReference type="OrthoDB" id="9797826at2"/>
<keyword evidence="1" id="KW-0808">Transferase</keyword>
<keyword evidence="4" id="KW-0689">Ribosomal protein</keyword>
<dbReference type="Pfam" id="PF00583">
    <property type="entry name" value="Acetyltransf_1"/>
    <property type="match status" value="1"/>
</dbReference>
<dbReference type="STRING" id="690879.TSACC_3348"/>
<dbReference type="InterPro" id="IPR000182">
    <property type="entry name" value="GNAT_dom"/>
</dbReference>
<dbReference type="PANTHER" id="PTHR43877">
    <property type="entry name" value="AMINOALKYLPHOSPHONATE N-ACETYLTRANSFERASE-RELATED-RELATED"/>
    <property type="match status" value="1"/>
</dbReference>
<evidence type="ECO:0000256" key="2">
    <source>
        <dbReference type="ARBA" id="ARBA00023315"/>
    </source>
</evidence>
<evidence type="ECO:0000259" key="3">
    <source>
        <dbReference type="PROSITE" id="PS51186"/>
    </source>
</evidence>
<dbReference type="InParanoid" id="A0A146GDQ9"/>
<organism evidence="4 5">
    <name type="scientific">Terrimicrobium sacchariphilum</name>
    <dbReference type="NCBI Taxonomy" id="690879"/>
    <lineage>
        <taxon>Bacteria</taxon>
        <taxon>Pseudomonadati</taxon>
        <taxon>Verrucomicrobiota</taxon>
        <taxon>Terrimicrobiia</taxon>
        <taxon>Terrimicrobiales</taxon>
        <taxon>Terrimicrobiaceae</taxon>
        <taxon>Terrimicrobium</taxon>
    </lineage>
</organism>
<evidence type="ECO:0000313" key="5">
    <source>
        <dbReference type="Proteomes" id="UP000076023"/>
    </source>
</evidence>
<feature type="domain" description="N-acetyltransferase" evidence="3">
    <location>
        <begin position="4"/>
        <end position="155"/>
    </location>
</feature>
<dbReference type="Proteomes" id="UP000076023">
    <property type="component" value="Unassembled WGS sequence"/>
</dbReference>
<dbReference type="GO" id="GO:0016747">
    <property type="term" value="F:acyltransferase activity, transferring groups other than amino-acyl groups"/>
    <property type="evidence" value="ECO:0007669"/>
    <property type="project" value="InterPro"/>
</dbReference>
<accession>A0A146GDQ9</accession>
<dbReference type="InterPro" id="IPR016181">
    <property type="entry name" value="Acyl_CoA_acyltransferase"/>
</dbReference>
<dbReference type="EMBL" id="BDCO01000003">
    <property type="protein sequence ID" value="GAT35283.1"/>
    <property type="molecule type" value="Genomic_DNA"/>
</dbReference>
<dbReference type="SUPFAM" id="SSF55729">
    <property type="entry name" value="Acyl-CoA N-acyltransferases (Nat)"/>
    <property type="match status" value="1"/>
</dbReference>
<sequence length="155" mass="18124">MEGLRIEPATLEDLPDLANLLHDLFTQEEDFRPDRERQMRGLRLILEQPSRGRIFVLRNANKIIGMINLLITISTAEGGFVLILEDLIVHHDHRGQGYGTQLLNYAIDFARQKQFLRITLLTDKPNTPQKDFYRKNGFVESGMVPMRMYFRENEH</sequence>
<dbReference type="RefSeq" id="WP_075081111.1">
    <property type="nucleotide sequence ID" value="NZ_BDCO01000003.1"/>
</dbReference>
<evidence type="ECO:0000256" key="1">
    <source>
        <dbReference type="ARBA" id="ARBA00022679"/>
    </source>
</evidence>
<dbReference type="Gene3D" id="3.40.630.30">
    <property type="match status" value="1"/>
</dbReference>
<comment type="caution">
    <text evidence="4">The sequence shown here is derived from an EMBL/GenBank/DDBJ whole genome shotgun (WGS) entry which is preliminary data.</text>
</comment>
<dbReference type="InterPro" id="IPR050832">
    <property type="entry name" value="Bact_Acetyltransf"/>
</dbReference>
<dbReference type="AlphaFoldDB" id="A0A146GDQ9"/>
<reference evidence="5" key="1">
    <citation type="journal article" date="2017" name="Genome Announc.">
        <title>Draft Genome Sequence of Terrimicrobium sacchariphilum NM-5T, a Facultative Anaerobic Soil Bacterium of the Class Spartobacteria.</title>
        <authorList>
            <person name="Qiu Y.L."/>
            <person name="Tourlousse D.M."/>
            <person name="Matsuura N."/>
            <person name="Ohashi A."/>
            <person name="Sekiguchi Y."/>
        </authorList>
    </citation>
    <scope>NUCLEOTIDE SEQUENCE [LARGE SCALE GENOMIC DNA]</scope>
    <source>
        <strain evidence="5">NM-5</strain>
    </source>
</reference>
<keyword evidence="4" id="KW-0687">Ribonucleoprotein</keyword>
<protein>
    <submittedName>
        <fullName evidence="4">Ribosomal protein S18 acetylase RimI</fullName>
    </submittedName>
</protein>
<name>A0A146GDQ9_TERSA</name>
<gene>
    <name evidence="4" type="ORF">TSACC_3348</name>
</gene>
<evidence type="ECO:0000313" key="4">
    <source>
        <dbReference type="EMBL" id="GAT35283.1"/>
    </source>
</evidence>
<dbReference type="GO" id="GO:0005840">
    <property type="term" value="C:ribosome"/>
    <property type="evidence" value="ECO:0007669"/>
    <property type="project" value="UniProtKB-KW"/>
</dbReference>
<keyword evidence="5" id="KW-1185">Reference proteome</keyword>
<dbReference type="CDD" id="cd04301">
    <property type="entry name" value="NAT_SF"/>
    <property type="match status" value="1"/>
</dbReference>
<proteinExistence type="predicted"/>
<dbReference type="PROSITE" id="PS51186">
    <property type="entry name" value="GNAT"/>
    <property type="match status" value="1"/>
</dbReference>
<keyword evidence="2" id="KW-0012">Acyltransferase</keyword>